<proteinExistence type="predicted"/>
<dbReference type="EMBL" id="CM037027">
    <property type="protein sequence ID" value="KAH7657555.1"/>
    <property type="molecule type" value="Genomic_DNA"/>
</dbReference>
<protein>
    <submittedName>
        <fullName evidence="1">Uncharacterized protein</fullName>
    </submittedName>
</protein>
<evidence type="ECO:0000313" key="1">
    <source>
        <dbReference type="EMBL" id="KAH7657555.1"/>
    </source>
</evidence>
<gene>
    <name evidence="1" type="ORF">IHE45_17G029600</name>
</gene>
<dbReference type="Proteomes" id="UP000827976">
    <property type="component" value="Chromosome 17"/>
</dbReference>
<sequence>VNQQSNNNSSNGHEESSSLSPNKDQSLNFGSETSTGNPFISVSEVPGVENFSSQSPHPIQTEYPASVFTRTSTTPMEWSVASNESLFSIHLGNSSFSRDHVNIFALSELHHADDLSSTALQQLVLMEPWIILYFRSSEQEVHEQDKPKSEVARNSVSTSHGSAASFQSFAFPILAGEEKEATTKLEAKNAPPEPQVRETHEVVAKAETPKAATSTRRRKWFACFSCCCSSPCCR</sequence>
<accession>A0ACB7UBE0</accession>
<comment type="caution">
    <text evidence="1">The sequence shown here is derived from an EMBL/GenBank/DDBJ whole genome shotgun (WGS) entry which is preliminary data.</text>
</comment>
<name>A0ACB7UBE0_DIOAL</name>
<evidence type="ECO:0000313" key="2">
    <source>
        <dbReference type="Proteomes" id="UP000827976"/>
    </source>
</evidence>
<reference evidence="2" key="1">
    <citation type="journal article" date="2022" name="Nat. Commun.">
        <title>Chromosome evolution and the genetic basis of agronomically important traits in greater yam.</title>
        <authorList>
            <person name="Bredeson J.V."/>
            <person name="Lyons J.B."/>
            <person name="Oniyinde I.O."/>
            <person name="Okereke N.R."/>
            <person name="Kolade O."/>
            <person name="Nnabue I."/>
            <person name="Nwadili C.O."/>
            <person name="Hribova E."/>
            <person name="Parker M."/>
            <person name="Nwogha J."/>
            <person name="Shu S."/>
            <person name="Carlson J."/>
            <person name="Kariba R."/>
            <person name="Muthemba S."/>
            <person name="Knop K."/>
            <person name="Barton G.J."/>
            <person name="Sherwood A.V."/>
            <person name="Lopez-Montes A."/>
            <person name="Asiedu R."/>
            <person name="Jamnadass R."/>
            <person name="Muchugi A."/>
            <person name="Goodstein D."/>
            <person name="Egesi C.N."/>
            <person name="Featherston J."/>
            <person name="Asfaw A."/>
            <person name="Simpson G.G."/>
            <person name="Dolezel J."/>
            <person name="Hendre P.S."/>
            <person name="Van Deynze A."/>
            <person name="Kumar P.L."/>
            <person name="Obidiegwu J.E."/>
            <person name="Bhattacharjee R."/>
            <person name="Rokhsar D.S."/>
        </authorList>
    </citation>
    <scope>NUCLEOTIDE SEQUENCE [LARGE SCALE GENOMIC DNA]</scope>
    <source>
        <strain evidence="2">cv. TDa95/00328</strain>
    </source>
</reference>
<keyword evidence="2" id="KW-1185">Reference proteome</keyword>
<organism evidence="1 2">
    <name type="scientific">Dioscorea alata</name>
    <name type="common">Purple yam</name>
    <dbReference type="NCBI Taxonomy" id="55571"/>
    <lineage>
        <taxon>Eukaryota</taxon>
        <taxon>Viridiplantae</taxon>
        <taxon>Streptophyta</taxon>
        <taxon>Embryophyta</taxon>
        <taxon>Tracheophyta</taxon>
        <taxon>Spermatophyta</taxon>
        <taxon>Magnoliopsida</taxon>
        <taxon>Liliopsida</taxon>
        <taxon>Dioscoreales</taxon>
        <taxon>Dioscoreaceae</taxon>
        <taxon>Dioscorea</taxon>
    </lineage>
</organism>
<feature type="non-terminal residue" evidence="1">
    <location>
        <position position="1"/>
    </location>
</feature>